<protein>
    <submittedName>
        <fullName evidence="1">Uncharacterized protein</fullName>
    </submittedName>
</protein>
<proteinExistence type="predicted"/>
<dbReference type="AlphaFoldDB" id="A0A2W4RZR9"/>
<evidence type="ECO:0000313" key="2">
    <source>
        <dbReference type="Proteomes" id="UP000249396"/>
    </source>
</evidence>
<name>A0A2W4RZR9_9GAMM</name>
<comment type="caution">
    <text evidence="1">The sequence shown here is derived from an EMBL/GenBank/DDBJ whole genome shotgun (WGS) entry which is preliminary data.</text>
</comment>
<reference evidence="1 2" key="1">
    <citation type="journal article" date="2018" name="Aquat. Microb. Ecol.">
        <title>Gammaproteobacterial methanotrophs dominate.</title>
        <authorList>
            <person name="Rissanen A.J."/>
            <person name="Saarenheimo J."/>
            <person name="Tiirola M."/>
            <person name="Peura S."/>
            <person name="Aalto S.L."/>
            <person name="Karvinen A."/>
            <person name="Nykanen H."/>
        </authorList>
    </citation>
    <scope>NUCLEOTIDE SEQUENCE [LARGE SCALE GENOMIC DNA]</scope>
    <source>
        <strain evidence="1">AMbin10</strain>
    </source>
</reference>
<sequence>MQAIEFEAIAHQHTIHVPDIVPDGVMLRVLLLLDENMHSPPKPSEQTTDSAEGEALKALLAAMPDVGDDEDFYRPLDYGRNIL</sequence>
<organism evidence="1 2">
    <name type="scientific">Candidatus Methylumidiphilus alinenensis</name>
    <dbReference type="NCBI Taxonomy" id="2202197"/>
    <lineage>
        <taxon>Bacteria</taxon>
        <taxon>Pseudomonadati</taxon>
        <taxon>Pseudomonadota</taxon>
        <taxon>Gammaproteobacteria</taxon>
        <taxon>Methylococcales</taxon>
        <taxon>Candidatus Methylumidiphilus</taxon>
    </lineage>
</organism>
<evidence type="ECO:0000313" key="1">
    <source>
        <dbReference type="EMBL" id="PZN84798.1"/>
    </source>
</evidence>
<gene>
    <name evidence="1" type="ORF">DM484_02210</name>
</gene>
<dbReference type="Proteomes" id="UP000249396">
    <property type="component" value="Unassembled WGS sequence"/>
</dbReference>
<dbReference type="EMBL" id="QJPH01000143">
    <property type="protein sequence ID" value="PZN84798.1"/>
    <property type="molecule type" value="Genomic_DNA"/>
</dbReference>
<accession>A0A2W4RZR9</accession>